<feature type="region of interest" description="Disordered" evidence="1">
    <location>
        <begin position="190"/>
        <end position="329"/>
    </location>
</feature>
<evidence type="ECO:0000313" key="3">
    <source>
        <dbReference type="EMBL" id="GBF50634.1"/>
    </source>
</evidence>
<feature type="transmembrane region" description="Helical" evidence="2">
    <location>
        <begin position="19"/>
        <end position="36"/>
    </location>
</feature>
<keyword evidence="2" id="KW-0812">Transmembrane</keyword>
<organism evidence="3 4">
    <name type="scientific">Leptospira ryugenii</name>
    <dbReference type="NCBI Taxonomy" id="1917863"/>
    <lineage>
        <taxon>Bacteria</taxon>
        <taxon>Pseudomonadati</taxon>
        <taxon>Spirochaetota</taxon>
        <taxon>Spirochaetia</taxon>
        <taxon>Leptospirales</taxon>
        <taxon>Leptospiraceae</taxon>
        <taxon>Leptospira</taxon>
    </lineage>
</organism>
<evidence type="ECO:0000256" key="1">
    <source>
        <dbReference type="SAM" id="MobiDB-lite"/>
    </source>
</evidence>
<evidence type="ECO:0008006" key="5">
    <source>
        <dbReference type="Google" id="ProtNLM"/>
    </source>
</evidence>
<feature type="compositionally biased region" description="Low complexity" evidence="1">
    <location>
        <begin position="206"/>
        <end position="216"/>
    </location>
</feature>
<accession>A0A2P2E186</accession>
<keyword evidence="4" id="KW-1185">Reference proteome</keyword>
<dbReference type="InterPro" id="IPR011990">
    <property type="entry name" value="TPR-like_helical_dom_sf"/>
</dbReference>
<name>A0A2P2E186_9LEPT</name>
<dbReference type="Proteomes" id="UP000245133">
    <property type="component" value="Unassembled WGS sequence"/>
</dbReference>
<sequence>MEKLAEEDQIVRLWRKWKWLFFLILLAIQGGIYQCAQSRLSHPSISPNQAGMRLYLSNTFPEAEEKFTESISFGFRTHIPLFNLALSLAKQSKYQDSHELTESIQSQNWFFWEAYHLDGHNLFFWGKSVLNEKDCDYQETIVLWEAARGKLFRSSIFSLLQLNLTMSMESQTTMAEVAKHIKALPAWRENCLNPPKKGEGGGEGEGAASNAENSSNHQTSSDPKGKEQNSKDSKDNPKQKSNGQKDSDTNEDRKDKNSDVAKGDNPSDSKDGNQQSQKSKSEIEKKKEELSTKREEKRNQNSLGTEERKKINESASDLYNSDPEKGYWNRDYYRHIQEIPLRAKGEDLEKAMKEAKP</sequence>
<keyword evidence="2" id="KW-1133">Transmembrane helix</keyword>
<feature type="compositionally biased region" description="Basic and acidic residues" evidence="1">
    <location>
        <begin position="223"/>
        <end position="271"/>
    </location>
</feature>
<comment type="caution">
    <text evidence="3">The sequence shown here is derived from an EMBL/GenBank/DDBJ whole genome shotgun (WGS) entry which is preliminary data.</text>
</comment>
<dbReference type="AlphaFoldDB" id="A0A2P2E186"/>
<gene>
    <name evidence="3" type="ORF">LPTSP4_21600</name>
</gene>
<evidence type="ECO:0000256" key="2">
    <source>
        <dbReference type="SAM" id="Phobius"/>
    </source>
</evidence>
<evidence type="ECO:0000313" key="4">
    <source>
        <dbReference type="Proteomes" id="UP000245133"/>
    </source>
</evidence>
<proteinExistence type="predicted"/>
<keyword evidence="2" id="KW-0472">Membrane</keyword>
<reference evidence="3 4" key="1">
    <citation type="submission" date="2018-02" db="EMBL/GenBank/DDBJ databases">
        <title>Novel Leptospira species isolated from soil and water in Japan.</title>
        <authorList>
            <person name="Nakao R."/>
            <person name="Masuzawa T."/>
        </authorList>
    </citation>
    <scope>NUCLEOTIDE SEQUENCE [LARGE SCALE GENOMIC DNA]</scope>
    <source>
        <strain evidence="3 4">YH101</strain>
    </source>
</reference>
<dbReference type="EMBL" id="BFBB01000005">
    <property type="protein sequence ID" value="GBF50634.1"/>
    <property type="molecule type" value="Genomic_DNA"/>
</dbReference>
<feature type="compositionally biased region" description="Basic and acidic residues" evidence="1">
    <location>
        <begin position="279"/>
        <end position="312"/>
    </location>
</feature>
<dbReference type="SUPFAM" id="SSF48452">
    <property type="entry name" value="TPR-like"/>
    <property type="match status" value="1"/>
</dbReference>
<dbReference type="RefSeq" id="WP_108976541.1">
    <property type="nucleotide sequence ID" value="NZ_BFBB01000005.1"/>
</dbReference>
<protein>
    <recommendedName>
        <fullName evidence="5">Tetratricopeptide repeat protein</fullName>
    </recommendedName>
</protein>